<dbReference type="AlphaFoldDB" id="A0A2S9QC05"/>
<feature type="signal peptide" evidence="2">
    <location>
        <begin position="1"/>
        <end position="36"/>
    </location>
</feature>
<protein>
    <recommendedName>
        <fullName evidence="5">DUF2167 domain-containing protein</fullName>
    </recommendedName>
</protein>
<feature type="transmembrane region" description="Helical" evidence="1">
    <location>
        <begin position="281"/>
        <end position="302"/>
    </location>
</feature>
<evidence type="ECO:0000256" key="2">
    <source>
        <dbReference type="SAM" id="SignalP"/>
    </source>
</evidence>
<accession>A0A2S9QC05</accession>
<keyword evidence="1" id="KW-1133">Transmembrane helix</keyword>
<organism evidence="3 4">
    <name type="scientific">Labrys okinawensis</name>
    <dbReference type="NCBI Taxonomy" id="346911"/>
    <lineage>
        <taxon>Bacteria</taxon>
        <taxon>Pseudomonadati</taxon>
        <taxon>Pseudomonadota</taxon>
        <taxon>Alphaproteobacteria</taxon>
        <taxon>Hyphomicrobiales</taxon>
        <taxon>Xanthobacteraceae</taxon>
        <taxon>Labrys</taxon>
    </lineage>
</organism>
<keyword evidence="4" id="KW-1185">Reference proteome</keyword>
<name>A0A2S9QC05_9HYPH</name>
<dbReference type="Proteomes" id="UP000237682">
    <property type="component" value="Unassembled WGS sequence"/>
</dbReference>
<keyword evidence="1" id="KW-0472">Membrane</keyword>
<dbReference type="OrthoDB" id="196355at2"/>
<dbReference type="EMBL" id="PUEJ01000005">
    <property type="protein sequence ID" value="PRH86877.1"/>
    <property type="molecule type" value="Genomic_DNA"/>
</dbReference>
<comment type="caution">
    <text evidence="3">The sequence shown here is derived from an EMBL/GenBank/DDBJ whole genome shotgun (WGS) entry which is preliminary data.</text>
</comment>
<reference evidence="3 4" key="1">
    <citation type="submission" date="2018-02" db="EMBL/GenBank/DDBJ databases">
        <title>Whole genome sequencing of endophytic bacterium.</title>
        <authorList>
            <person name="Eedara R."/>
            <person name="Podile A.R."/>
        </authorList>
    </citation>
    <scope>NUCLEOTIDE SEQUENCE [LARGE SCALE GENOMIC DNA]</scope>
    <source>
        <strain evidence="3 4">RP1T</strain>
    </source>
</reference>
<keyword evidence="2" id="KW-0732">Signal</keyword>
<sequence>MTIDRRPPMFASYVFARHLLAIATVAFLLLPGPASAQEDEGARKAQVLQQAVEAMQKVLQPGPAVTALGDRATLKVPQGAGFVRQPEAGVWASASGYPGDPNLVGMLVPTSEQNWVVFIDYRSGVRFDDDEARNWNAEDLLARLKAATEEGNPAREKRGEPQLEVRDWLVRPRYDEGQHTLIWGANTPEKGGEADEGTGNIHGYVLGNEGYFELTLVSPAAEVASHVPIAQSLVAGLQFTAGHRYQDAVNGQAEVRPVTSLITPTSPDLRATVLAYLKANWLWLLAVLLVLAILAGSALRALRR</sequence>
<evidence type="ECO:0000313" key="3">
    <source>
        <dbReference type="EMBL" id="PRH86877.1"/>
    </source>
</evidence>
<dbReference type="Pfam" id="PF09935">
    <property type="entry name" value="DUF2167"/>
    <property type="match status" value="1"/>
</dbReference>
<proteinExistence type="predicted"/>
<gene>
    <name evidence="3" type="ORF">C5L14_16445</name>
</gene>
<feature type="chain" id="PRO_5015733612" description="DUF2167 domain-containing protein" evidence="2">
    <location>
        <begin position="37"/>
        <end position="304"/>
    </location>
</feature>
<dbReference type="InterPro" id="IPR018682">
    <property type="entry name" value="DUF2167_membr"/>
</dbReference>
<keyword evidence="1" id="KW-0812">Transmembrane</keyword>
<evidence type="ECO:0000313" key="4">
    <source>
        <dbReference type="Proteomes" id="UP000237682"/>
    </source>
</evidence>
<evidence type="ECO:0000256" key="1">
    <source>
        <dbReference type="SAM" id="Phobius"/>
    </source>
</evidence>
<evidence type="ECO:0008006" key="5">
    <source>
        <dbReference type="Google" id="ProtNLM"/>
    </source>
</evidence>